<dbReference type="InterPro" id="IPR050620">
    <property type="entry name" value="Thioredoxin_H-type-like"/>
</dbReference>
<accession>A0AAD6EYD0</accession>
<keyword evidence="4" id="KW-0676">Redox-active center</keyword>
<reference evidence="6 7" key="1">
    <citation type="journal article" date="2022" name="Cell">
        <title>Repeat-based holocentromeres influence genome architecture and karyotype evolution.</title>
        <authorList>
            <person name="Hofstatter P.G."/>
            <person name="Thangavel G."/>
            <person name="Lux T."/>
            <person name="Neumann P."/>
            <person name="Vondrak T."/>
            <person name="Novak P."/>
            <person name="Zhang M."/>
            <person name="Costa L."/>
            <person name="Castellani M."/>
            <person name="Scott A."/>
            <person name="Toegelov H."/>
            <person name="Fuchs J."/>
            <person name="Mata-Sucre Y."/>
            <person name="Dias Y."/>
            <person name="Vanzela A.L.L."/>
            <person name="Huettel B."/>
            <person name="Almeida C.C.S."/>
            <person name="Simkova H."/>
            <person name="Souza G."/>
            <person name="Pedrosa-Harand A."/>
            <person name="Macas J."/>
            <person name="Mayer K.F.X."/>
            <person name="Houben A."/>
            <person name="Marques A."/>
        </authorList>
    </citation>
    <scope>NUCLEOTIDE SEQUENCE [LARGE SCALE GENOMIC DNA]</scope>
    <source>
        <strain evidence="6">RhyTen1mFocal</strain>
    </source>
</reference>
<evidence type="ECO:0000256" key="2">
    <source>
        <dbReference type="ARBA" id="ARBA00022982"/>
    </source>
</evidence>
<dbReference type="Gene3D" id="3.40.30.10">
    <property type="entry name" value="Glutaredoxin"/>
    <property type="match status" value="1"/>
</dbReference>
<dbReference type="InterPro" id="IPR036249">
    <property type="entry name" value="Thioredoxin-like_sf"/>
</dbReference>
<name>A0AAD6EYD0_9POAL</name>
<dbReference type="FunFam" id="3.40.30.10:FF:000245">
    <property type="entry name" value="Thioredoxin"/>
    <property type="match status" value="1"/>
</dbReference>
<evidence type="ECO:0000313" key="6">
    <source>
        <dbReference type="EMBL" id="KAJ3705535.1"/>
    </source>
</evidence>
<dbReference type="CDD" id="cd02947">
    <property type="entry name" value="TRX_family"/>
    <property type="match status" value="1"/>
</dbReference>
<dbReference type="PANTHER" id="PTHR10438:SF463">
    <property type="entry name" value="THIOREDOXIN"/>
    <property type="match status" value="1"/>
</dbReference>
<proteinExistence type="predicted"/>
<organism evidence="6 7">
    <name type="scientific">Rhynchospora tenuis</name>
    <dbReference type="NCBI Taxonomy" id="198213"/>
    <lineage>
        <taxon>Eukaryota</taxon>
        <taxon>Viridiplantae</taxon>
        <taxon>Streptophyta</taxon>
        <taxon>Embryophyta</taxon>
        <taxon>Tracheophyta</taxon>
        <taxon>Spermatophyta</taxon>
        <taxon>Magnoliopsida</taxon>
        <taxon>Liliopsida</taxon>
        <taxon>Poales</taxon>
        <taxon>Cyperaceae</taxon>
        <taxon>Cyperoideae</taxon>
        <taxon>Rhynchosporeae</taxon>
        <taxon>Rhynchospora</taxon>
    </lineage>
</organism>
<keyword evidence="2" id="KW-0249">Electron transport</keyword>
<dbReference type="InterPro" id="IPR017937">
    <property type="entry name" value="Thioredoxin_CS"/>
</dbReference>
<dbReference type="Proteomes" id="UP001210211">
    <property type="component" value="Unassembled WGS sequence"/>
</dbReference>
<dbReference type="EMBL" id="JAMRDG010000001">
    <property type="protein sequence ID" value="KAJ3705535.1"/>
    <property type="molecule type" value="Genomic_DNA"/>
</dbReference>
<keyword evidence="7" id="KW-1185">Reference proteome</keyword>
<dbReference type="InterPro" id="IPR013766">
    <property type="entry name" value="Thioredoxin_domain"/>
</dbReference>
<sequence length="129" mass="14483">MGSYFSSSSAAAYESESTGESNVIAVHSKDRFDEQFQAHLTNKKTLFIDFSASWCGPCRMIEPTFKALSAKFSQAIFVKVDVDELPEVSRQWKVEAMPTFVIVKDGNEVSRVIGAKKDELERKIQMFSS</sequence>
<dbReference type="PROSITE" id="PS00194">
    <property type="entry name" value="THIOREDOXIN_1"/>
    <property type="match status" value="1"/>
</dbReference>
<keyword evidence="3" id="KW-1015">Disulfide bond</keyword>
<dbReference type="PROSITE" id="PS51352">
    <property type="entry name" value="THIOREDOXIN_2"/>
    <property type="match status" value="1"/>
</dbReference>
<feature type="domain" description="Thioredoxin" evidence="5">
    <location>
        <begin position="4"/>
        <end position="129"/>
    </location>
</feature>
<evidence type="ECO:0000256" key="1">
    <source>
        <dbReference type="ARBA" id="ARBA00022448"/>
    </source>
</evidence>
<dbReference type="SUPFAM" id="SSF52833">
    <property type="entry name" value="Thioredoxin-like"/>
    <property type="match status" value="1"/>
</dbReference>
<dbReference type="AlphaFoldDB" id="A0AAD6EYD0"/>
<evidence type="ECO:0000259" key="5">
    <source>
        <dbReference type="PROSITE" id="PS51352"/>
    </source>
</evidence>
<keyword evidence="1" id="KW-0813">Transport</keyword>
<evidence type="ECO:0000256" key="3">
    <source>
        <dbReference type="ARBA" id="ARBA00023157"/>
    </source>
</evidence>
<gene>
    <name evidence="6" type="ORF">LUZ61_009240</name>
</gene>
<dbReference type="PANTHER" id="PTHR10438">
    <property type="entry name" value="THIOREDOXIN"/>
    <property type="match status" value="1"/>
</dbReference>
<dbReference type="PRINTS" id="PR00421">
    <property type="entry name" value="THIOREDOXIN"/>
</dbReference>
<dbReference type="Pfam" id="PF00085">
    <property type="entry name" value="Thioredoxin"/>
    <property type="match status" value="1"/>
</dbReference>
<evidence type="ECO:0000313" key="7">
    <source>
        <dbReference type="Proteomes" id="UP001210211"/>
    </source>
</evidence>
<evidence type="ECO:0000256" key="4">
    <source>
        <dbReference type="ARBA" id="ARBA00023284"/>
    </source>
</evidence>
<protein>
    <recommendedName>
        <fullName evidence="5">Thioredoxin domain-containing protein</fullName>
    </recommendedName>
</protein>
<comment type="caution">
    <text evidence="6">The sequence shown here is derived from an EMBL/GenBank/DDBJ whole genome shotgun (WGS) entry which is preliminary data.</text>
</comment>